<evidence type="ECO:0000313" key="12">
    <source>
        <dbReference type="EMBL" id="GFG36588.1"/>
    </source>
</evidence>
<dbReference type="Proteomes" id="UP000502823">
    <property type="component" value="Unassembled WGS sequence"/>
</dbReference>
<accession>A0A6L2Q191</accession>
<evidence type="ECO:0000256" key="5">
    <source>
        <dbReference type="ARBA" id="ARBA00022989"/>
    </source>
</evidence>
<evidence type="ECO:0000259" key="11">
    <source>
        <dbReference type="Pfam" id="PF00060"/>
    </source>
</evidence>
<evidence type="ECO:0000256" key="10">
    <source>
        <dbReference type="SAM" id="SignalP"/>
    </source>
</evidence>
<dbReference type="SUPFAM" id="SSF53850">
    <property type="entry name" value="Periplasmic binding protein-like II"/>
    <property type="match status" value="1"/>
</dbReference>
<comment type="caution">
    <text evidence="12">The sequence shown here is derived from an EMBL/GenBank/DDBJ whole genome shotgun (WGS) entry which is preliminary data.</text>
</comment>
<dbReference type="FunCoup" id="A0A6L2Q191">
    <property type="interactions" value="11"/>
</dbReference>
<feature type="transmembrane region" description="Helical" evidence="9">
    <location>
        <begin position="378"/>
        <end position="399"/>
    </location>
</feature>
<keyword evidence="6 9" id="KW-0472">Membrane</keyword>
<dbReference type="Gene3D" id="1.10.287.70">
    <property type="match status" value="1"/>
</dbReference>
<keyword evidence="8" id="KW-0325">Glycoprotein</keyword>
<evidence type="ECO:0000256" key="7">
    <source>
        <dbReference type="ARBA" id="ARBA00023170"/>
    </source>
</evidence>
<dbReference type="GO" id="GO:0015276">
    <property type="term" value="F:ligand-gated monoatomic ion channel activity"/>
    <property type="evidence" value="ECO:0007669"/>
    <property type="project" value="InterPro"/>
</dbReference>
<evidence type="ECO:0000256" key="4">
    <source>
        <dbReference type="ARBA" id="ARBA00022692"/>
    </source>
</evidence>
<feature type="signal peptide" evidence="10">
    <location>
        <begin position="1"/>
        <end position="25"/>
    </location>
</feature>
<dbReference type="PANTHER" id="PTHR42643">
    <property type="entry name" value="IONOTROPIC RECEPTOR 20A-RELATED"/>
    <property type="match status" value="1"/>
</dbReference>
<reference evidence="13" key="1">
    <citation type="submission" date="2020-01" db="EMBL/GenBank/DDBJ databases">
        <title>Draft genome sequence of the Termite Coptotermes fromosanus.</title>
        <authorList>
            <person name="Itakura S."/>
            <person name="Yosikawa Y."/>
            <person name="Umezawa K."/>
        </authorList>
    </citation>
    <scope>NUCLEOTIDE SEQUENCE [LARGE SCALE GENOMIC DNA]</scope>
</reference>
<feature type="domain" description="Ionotropic glutamate receptor C-terminal" evidence="11">
    <location>
        <begin position="378"/>
        <end position="643"/>
    </location>
</feature>
<keyword evidence="4 9" id="KW-0812">Transmembrane</keyword>
<evidence type="ECO:0000256" key="1">
    <source>
        <dbReference type="ARBA" id="ARBA00004651"/>
    </source>
</evidence>
<keyword evidence="3" id="KW-1003">Cell membrane</keyword>
<gene>
    <name evidence="12" type="ORF">Cfor_06393</name>
</gene>
<evidence type="ECO:0000256" key="6">
    <source>
        <dbReference type="ARBA" id="ARBA00023136"/>
    </source>
</evidence>
<comment type="subcellular location">
    <subcellularLocation>
        <location evidence="1">Cell membrane</location>
        <topology evidence="1">Multi-pass membrane protein</topology>
    </subcellularLocation>
</comment>
<feature type="transmembrane region" description="Helical" evidence="9">
    <location>
        <begin position="636"/>
        <end position="653"/>
    </location>
</feature>
<dbReference type="GO" id="GO:0050906">
    <property type="term" value="P:detection of stimulus involved in sensory perception"/>
    <property type="evidence" value="ECO:0007669"/>
    <property type="project" value="UniProtKB-ARBA"/>
</dbReference>
<dbReference type="EMBL" id="BLKM01000650">
    <property type="protein sequence ID" value="GFG36588.1"/>
    <property type="molecule type" value="Genomic_DNA"/>
</dbReference>
<keyword evidence="7" id="KW-0675">Receptor</keyword>
<feature type="transmembrane region" description="Helical" evidence="9">
    <location>
        <begin position="445"/>
        <end position="468"/>
    </location>
</feature>
<dbReference type="Pfam" id="PF00060">
    <property type="entry name" value="Lig_chan"/>
    <property type="match status" value="1"/>
</dbReference>
<sequence>MASIHLTKLITPLLIAMSGTVAAAAGNVLLTAEQRHMALCVQTIAHDYFSHGRSTVVSMPQGLRNNSRRPLIHFPYTDDLQLVDLVLQHVNDDTCCPLQMLPAETELNTVAEINHSYIIFIWREQGDEDIIAILDSQLRVLKDSEALQWNPRGRFLVVVTDEDSSSIPSVALKIYEIMWTEYNIVDSIVLNPDSSGNRTVLNLYTGFPYQKENCKNVKEVTLLDQWVLENNGKFSNKSNLFPSKIPNNFHNCAIKVATIGFHPFVSLINKDMTEDGSTVYEVRGVTLEYFLLSMKKMNMTVLFLPPSLDVSSESAMAEAIKLSTGMADVVVGIIPLSPVFFSGLTEPSIPYISDAFKWFVPCPRPISRIEKIVNVFDASIWLMMITVFILTSALFWCLANYPDRMVEKESKNMQTIQKSTYSVWTIFIGVSVPEMPRTWNLRIFFLIYVCYCFAMSTVFQAFFVSYLIEPGYEKKIETFQELLDSNVNYGYNSVLEFGMQTMDFRDHLKFPPTRRINCADLKTCIMRMMSHGDVATISAPGYAKYLANELGHHGEMKSPCSLDENFIYGSLVALFTNGNPLLKRLNTLIRRCLEGRLVERYWAQLNHEALLKSNTTYDQEGSSMYFVFTLSHMRPVFSVLAFGYVCSTIAYLAECLHKRFSK</sequence>
<dbReference type="AlphaFoldDB" id="A0A6L2Q191"/>
<protein>
    <recommendedName>
        <fullName evidence="11">Ionotropic glutamate receptor C-terminal domain-containing protein</fullName>
    </recommendedName>
</protein>
<dbReference type="PANTHER" id="PTHR42643:SF30">
    <property type="entry name" value="IONOTROPIC RECEPTOR 40A-RELATED"/>
    <property type="match status" value="1"/>
</dbReference>
<dbReference type="OrthoDB" id="6430908at2759"/>
<dbReference type="GO" id="GO:0005886">
    <property type="term" value="C:plasma membrane"/>
    <property type="evidence" value="ECO:0007669"/>
    <property type="project" value="UniProtKB-SubCell"/>
</dbReference>
<keyword evidence="10" id="KW-0732">Signal</keyword>
<evidence type="ECO:0000256" key="9">
    <source>
        <dbReference type="SAM" id="Phobius"/>
    </source>
</evidence>
<dbReference type="InParanoid" id="A0A6L2Q191"/>
<evidence type="ECO:0000256" key="2">
    <source>
        <dbReference type="ARBA" id="ARBA00008685"/>
    </source>
</evidence>
<dbReference type="InterPro" id="IPR052192">
    <property type="entry name" value="Insect_Ionotropic_Sensory_Rcpt"/>
</dbReference>
<feature type="chain" id="PRO_5027009550" description="Ionotropic glutamate receptor C-terminal domain-containing protein" evidence="10">
    <location>
        <begin position="26"/>
        <end position="662"/>
    </location>
</feature>
<evidence type="ECO:0000256" key="8">
    <source>
        <dbReference type="ARBA" id="ARBA00023180"/>
    </source>
</evidence>
<evidence type="ECO:0000256" key="3">
    <source>
        <dbReference type="ARBA" id="ARBA00022475"/>
    </source>
</evidence>
<keyword evidence="5 9" id="KW-1133">Transmembrane helix</keyword>
<name>A0A6L2Q191_COPFO</name>
<dbReference type="InterPro" id="IPR001320">
    <property type="entry name" value="Iontro_rcpt_C"/>
</dbReference>
<proteinExistence type="inferred from homology"/>
<keyword evidence="13" id="KW-1185">Reference proteome</keyword>
<evidence type="ECO:0000313" key="13">
    <source>
        <dbReference type="Proteomes" id="UP000502823"/>
    </source>
</evidence>
<organism evidence="12 13">
    <name type="scientific">Coptotermes formosanus</name>
    <name type="common">Formosan subterranean termite</name>
    <dbReference type="NCBI Taxonomy" id="36987"/>
    <lineage>
        <taxon>Eukaryota</taxon>
        <taxon>Metazoa</taxon>
        <taxon>Ecdysozoa</taxon>
        <taxon>Arthropoda</taxon>
        <taxon>Hexapoda</taxon>
        <taxon>Insecta</taxon>
        <taxon>Pterygota</taxon>
        <taxon>Neoptera</taxon>
        <taxon>Polyneoptera</taxon>
        <taxon>Dictyoptera</taxon>
        <taxon>Blattodea</taxon>
        <taxon>Blattoidea</taxon>
        <taxon>Termitoidae</taxon>
        <taxon>Rhinotermitidae</taxon>
        <taxon>Coptotermes</taxon>
    </lineage>
</organism>
<comment type="similarity">
    <text evidence="2">Belongs to the glutamate-gated ion channel (TC 1.A.10.1) family.</text>
</comment>